<name>A0AA36JF34_9DINO</name>
<evidence type="ECO:0000313" key="8">
    <source>
        <dbReference type="EMBL" id="CAJ1403929.1"/>
    </source>
</evidence>
<keyword evidence="5 7" id="KW-0472">Membrane</keyword>
<evidence type="ECO:0000256" key="7">
    <source>
        <dbReference type="SAM" id="Phobius"/>
    </source>
</evidence>
<comment type="subcellular location">
    <subcellularLocation>
        <location evidence="1">Membrane</location>
    </subcellularLocation>
</comment>
<organism evidence="8 9">
    <name type="scientific">Effrenium voratum</name>
    <dbReference type="NCBI Taxonomy" id="2562239"/>
    <lineage>
        <taxon>Eukaryota</taxon>
        <taxon>Sar</taxon>
        <taxon>Alveolata</taxon>
        <taxon>Dinophyceae</taxon>
        <taxon>Suessiales</taxon>
        <taxon>Symbiodiniaceae</taxon>
        <taxon>Effrenium</taxon>
    </lineage>
</organism>
<dbReference type="GO" id="GO:0005737">
    <property type="term" value="C:cytoplasm"/>
    <property type="evidence" value="ECO:0007669"/>
    <property type="project" value="TreeGrafter"/>
</dbReference>
<evidence type="ECO:0000256" key="2">
    <source>
        <dbReference type="ARBA" id="ARBA00010532"/>
    </source>
</evidence>
<dbReference type="InterPro" id="IPR002159">
    <property type="entry name" value="CD36_fam"/>
</dbReference>
<dbReference type="PANTHER" id="PTHR11923">
    <property type="entry name" value="SCAVENGER RECEPTOR CLASS B TYPE-1 SR-B1"/>
    <property type="match status" value="1"/>
</dbReference>
<evidence type="ECO:0000256" key="5">
    <source>
        <dbReference type="ARBA" id="ARBA00023136"/>
    </source>
</evidence>
<proteinExistence type="inferred from homology"/>
<dbReference type="EMBL" id="CAUJNA010003516">
    <property type="protein sequence ID" value="CAJ1403929.1"/>
    <property type="molecule type" value="Genomic_DNA"/>
</dbReference>
<evidence type="ECO:0000256" key="3">
    <source>
        <dbReference type="ARBA" id="ARBA00022692"/>
    </source>
</evidence>
<sequence length="774" mass="87511">MPANPVSDDETVGLAWPGAARALQRNATILKAVILVAFVCLSIVLCTAGIYLRSWELQFRIQELKDYILVSNQPDLLCAGATDQEWALGPFEKFRACEARQRADFISSDKEIYEQCISTHPYDRESFCQRGKEVRIFVYNITNPEDVVEGLTPRIQEIGRKGNAGPLVFYEDCRTFDTEFRTNEVEFSEYCYYTYKYPSTEAADLGQQVITVNVGLMEAIGNSFGKVDYIVVVVWGPLGLERLNATTTTVEDYMRGQLLSFSWPNDFGADFLAQFSPGQAGFRAKDNARSLFEAVLDAQESCTINGRQYDTNQCTSMANTLVVYARLYYESFQTFTVEPFGLTFQQGAGLFVNAKLGDLLGYYAGYDDPISSYMLPRRVSWNVVRSKTQVEVLAQMRAGYADAQNGRLNSGPLGRSVLVSNSIDNLGSYTKFQGRRFVTEFDFQGCRPMGENGQVVVPPDGPYPPQCYGGTPLEVRGSRGSQVKPQVWSEQPGVQESVEFFSKTLMRPVTYSFIEDFELPAENNDVVHVRRYELNEEGLRQARLAFNCEAIFKSMSDSGVLNRGSDCDMLLGMFDLSASSNQIPYVWSLPHFYLVEAPDSTQHPRNNLIGFVTPTGPRYRNMVVIERESGRVLQSMVKEQISIRLYQDTRNYFFTKHKSVAIPLYWRMDTKNATLSERQLLGELQATFRGLDAGFLACMIFGGVSLLAALFVGMLLYRDNSLQTVQEKRKRIQAELAAAIPPDNVEDREEERNSETVHRIFWARVGGWEFQFPW</sequence>
<feature type="transmembrane region" description="Helical" evidence="7">
    <location>
        <begin position="29"/>
        <end position="52"/>
    </location>
</feature>
<comment type="caution">
    <text evidence="8">The sequence shown here is derived from an EMBL/GenBank/DDBJ whole genome shotgun (WGS) entry which is preliminary data.</text>
</comment>
<comment type="similarity">
    <text evidence="2">Belongs to the CD36 family.</text>
</comment>
<dbReference type="GO" id="GO:0005044">
    <property type="term" value="F:scavenger receptor activity"/>
    <property type="evidence" value="ECO:0007669"/>
    <property type="project" value="TreeGrafter"/>
</dbReference>
<evidence type="ECO:0000313" key="9">
    <source>
        <dbReference type="Proteomes" id="UP001178507"/>
    </source>
</evidence>
<feature type="transmembrane region" description="Helical" evidence="7">
    <location>
        <begin position="693"/>
        <end position="717"/>
    </location>
</feature>
<accession>A0AA36JF34</accession>
<keyword evidence="6" id="KW-0325">Glycoprotein</keyword>
<protein>
    <submittedName>
        <fullName evidence="8">Uncharacterized protein</fullName>
    </submittedName>
</protein>
<evidence type="ECO:0000256" key="4">
    <source>
        <dbReference type="ARBA" id="ARBA00022989"/>
    </source>
</evidence>
<keyword evidence="4 7" id="KW-1133">Transmembrane helix</keyword>
<dbReference type="Proteomes" id="UP001178507">
    <property type="component" value="Unassembled WGS sequence"/>
</dbReference>
<evidence type="ECO:0000256" key="6">
    <source>
        <dbReference type="ARBA" id="ARBA00023180"/>
    </source>
</evidence>
<evidence type="ECO:0000256" key="1">
    <source>
        <dbReference type="ARBA" id="ARBA00004370"/>
    </source>
</evidence>
<reference evidence="8" key="1">
    <citation type="submission" date="2023-08" db="EMBL/GenBank/DDBJ databases">
        <authorList>
            <person name="Chen Y."/>
            <person name="Shah S."/>
            <person name="Dougan E. K."/>
            <person name="Thang M."/>
            <person name="Chan C."/>
        </authorList>
    </citation>
    <scope>NUCLEOTIDE SEQUENCE</scope>
</reference>
<dbReference type="AlphaFoldDB" id="A0AA36JF34"/>
<keyword evidence="9" id="KW-1185">Reference proteome</keyword>
<keyword evidence="3 7" id="KW-0812">Transmembrane</keyword>
<dbReference type="PANTHER" id="PTHR11923:SF51">
    <property type="entry name" value="LYSOSOME MEMBRANE PROTEIN 2"/>
    <property type="match status" value="1"/>
</dbReference>
<dbReference type="Pfam" id="PF01130">
    <property type="entry name" value="CD36"/>
    <property type="match status" value="2"/>
</dbReference>
<dbReference type="GO" id="GO:0016020">
    <property type="term" value="C:membrane"/>
    <property type="evidence" value="ECO:0007669"/>
    <property type="project" value="UniProtKB-SubCell"/>
</dbReference>
<gene>
    <name evidence="8" type="ORF">EVOR1521_LOCUS26492</name>
</gene>